<dbReference type="SUPFAM" id="SSF46689">
    <property type="entry name" value="Homeodomain-like"/>
    <property type="match status" value="1"/>
</dbReference>
<comment type="caution">
    <text evidence="6">The sequence shown here is derived from an EMBL/GenBank/DDBJ whole genome shotgun (WGS) entry which is preliminary data.</text>
</comment>
<dbReference type="GO" id="GO:0003700">
    <property type="term" value="F:DNA-binding transcription factor activity"/>
    <property type="evidence" value="ECO:0007669"/>
    <property type="project" value="TreeGrafter"/>
</dbReference>
<keyword evidence="7" id="KW-1185">Reference proteome</keyword>
<dbReference type="InterPro" id="IPR036271">
    <property type="entry name" value="Tet_transcr_reg_TetR-rel_C_sf"/>
</dbReference>
<keyword evidence="3" id="KW-0804">Transcription</keyword>
<dbReference type="EMBL" id="WMBB01000003">
    <property type="protein sequence ID" value="MTE12456.1"/>
    <property type="molecule type" value="Genomic_DNA"/>
</dbReference>
<dbReference type="AlphaFoldDB" id="A0A6I3KTU0"/>
<dbReference type="InterPro" id="IPR050109">
    <property type="entry name" value="HTH-type_TetR-like_transc_reg"/>
</dbReference>
<name>A0A6I3KTU0_9NOCA</name>
<evidence type="ECO:0000256" key="3">
    <source>
        <dbReference type="ARBA" id="ARBA00023163"/>
    </source>
</evidence>
<dbReference type="PROSITE" id="PS50977">
    <property type="entry name" value="HTH_TETR_2"/>
    <property type="match status" value="1"/>
</dbReference>
<keyword evidence="1" id="KW-0805">Transcription regulation</keyword>
<dbReference type="InterPro" id="IPR001647">
    <property type="entry name" value="HTH_TetR"/>
</dbReference>
<accession>A0A6I3KTU0</accession>
<dbReference type="Proteomes" id="UP000432464">
    <property type="component" value="Unassembled WGS sequence"/>
</dbReference>
<dbReference type="PANTHER" id="PTHR30055">
    <property type="entry name" value="HTH-TYPE TRANSCRIPTIONAL REGULATOR RUTR"/>
    <property type="match status" value="1"/>
</dbReference>
<feature type="DNA-binding region" description="H-T-H motif" evidence="4">
    <location>
        <begin position="34"/>
        <end position="53"/>
    </location>
</feature>
<dbReference type="SUPFAM" id="SSF48498">
    <property type="entry name" value="Tetracyclin repressor-like, C-terminal domain"/>
    <property type="match status" value="1"/>
</dbReference>
<dbReference type="RefSeq" id="WP_154786977.1">
    <property type="nucleotide sequence ID" value="NZ_WMBB01000003.1"/>
</dbReference>
<dbReference type="Pfam" id="PF00440">
    <property type="entry name" value="TetR_N"/>
    <property type="match status" value="1"/>
</dbReference>
<gene>
    <name evidence="6" type="ORF">GLP40_06625</name>
</gene>
<evidence type="ECO:0000313" key="7">
    <source>
        <dbReference type="Proteomes" id="UP000432464"/>
    </source>
</evidence>
<protein>
    <submittedName>
        <fullName evidence="6">TetR family transcriptional regulator</fullName>
    </submittedName>
</protein>
<keyword evidence="2 4" id="KW-0238">DNA-binding</keyword>
<evidence type="ECO:0000259" key="5">
    <source>
        <dbReference type="PROSITE" id="PS50977"/>
    </source>
</evidence>
<evidence type="ECO:0000256" key="1">
    <source>
        <dbReference type="ARBA" id="ARBA00023015"/>
    </source>
</evidence>
<dbReference type="PRINTS" id="PR00455">
    <property type="entry name" value="HTHTETR"/>
</dbReference>
<feature type="domain" description="HTH tetR-type" evidence="5">
    <location>
        <begin position="12"/>
        <end position="71"/>
    </location>
</feature>
<evidence type="ECO:0000256" key="4">
    <source>
        <dbReference type="PROSITE-ProRule" id="PRU00335"/>
    </source>
</evidence>
<evidence type="ECO:0000256" key="2">
    <source>
        <dbReference type="ARBA" id="ARBA00023125"/>
    </source>
</evidence>
<dbReference type="GO" id="GO:0000976">
    <property type="term" value="F:transcription cis-regulatory region binding"/>
    <property type="evidence" value="ECO:0007669"/>
    <property type="project" value="TreeGrafter"/>
</dbReference>
<dbReference type="PANTHER" id="PTHR30055:SF234">
    <property type="entry name" value="HTH-TYPE TRANSCRIPTIONAL REGULATOR BETI"/>
    <property type="match status" value="1"/>
</dbReference>
<organism evidence="6 7">
    <name type="scientific">Nocardia aurantiaca</name>
    <dbReference type="NCBI Taxonomy" id="2675850"/>
    <lineage>
        <taxon>Bacteria</taxon>
        <taxon>Bacillati</taxon>
        <taxon>Actinomycetota</taxon>
        <taxon>Actinomycetes</taxon>
        <taxon>Mycobacteriales</taxon>
        <taxon>Nocardiaceae</taxon>
        <taxon>Nocardia</taxon>
    </lineage>
</organism>
<dbReference type="InterPro" id="IPR009057">
    <property type="entry name" value="Homeodomain-like_sf"/>
</dbReference>
<dbReference type="Pfam" id="PF21597">
    <property type="entry name" value="TetR_C_43"/>
    <property type="match status" value="1"/>
</dbReference>
<proteinExistence type="predicted"/>
<evidence type="ECO:0000313" key="6">
    <source>
        <dbReference type="EMBL" id="MTE12456.1"/>
    </source>
</evidence>
<dbReference type="InterPro" id="IPR049445">
    <property type="entry name" value="TetR_SbtR-like_C"/>
</dbReference>
<sequence length="213" mass="23558">MPPQRPLRLDARRNRDALVTAAREVFAERGLDAPLKEIAARAGVAIGTLYNRFPTRDDLIAAAVEDRIEAGGRIAEEALAIADPWESFVHLVEKICELQAYDRLLNELALRAAPSPEIAAQRDRGHAIMREIITRAQDAGVLRADWALEDIAFITWSHTRVVEQTAGIAPEAWRRNLALMLDGLRAESAHPLPVPPITEEQLNLSLSADPDLD</sequence>
<reference evidence="6 7" key="1">
    <citation type="submission" date="2019-11" db="EMBL/GenBank/DDBJ databases">
        <title>Nocardia sp. nov. CT2-14 isolated from soil.</title>
        <authorList>
            <person name="Kanchanasin P."/>
            <person name="Tanasupawat S."/>
            <person name="Yuki M."/>
            <person name="Kudo T."/>
        </authorList>
    </citation>
    <scope>NUCLEOTIDE SEQUENCE [LARGE SCALE GENOMIC DNA]</scope>
    <source>
        <strain evidence="6 7">CT2-14</strain>
    </source>
</reference>
<dbReference type="Gene3D" id="1.10.357.10">
    <property type="entry name" value="Tetracycline Repressor, domain 2"/>
    <property type="match status" value="1"/>
</dbReference>